<reference evidence="7" key="1">
    <citation type="submission" date="2025-08" db="UniProtKB">
        <authorList>
            <consortium name="RefSeq"/>
        </authorList>
    </citation>
    <scope>IDENTIFICATION</scope>
    <source>
        <tissue evidence="7">Blood</tissue>
    </source>
</reference>
<keyword evidence="2" id="KW-0677">Repeat</keyword>
<dbReference type="Gene3D" id="2.60.40.10">
    <property type="entry name" value="Immunoglobulins"/>
    <property type="match status" value="2"/>
</dbReference>
<accession>A0ABM4QC71</accession>
<dbReference type="RefSeq" id="XP_070487037.1">
    <property type="nucleotide sequence ID" value="XM_070630936.1"/>
</dbReference>
<keyword evidence="4" id="KW-0393">Immunoglobulin domain</keyword>
<dbReference type="InterPro" id="IPR051170">
    <property type="entry name" value="Neural/epithelial_adhesion"/>
</dbReference>
<dbReference type="Proteomes" id="UP001652662">
    <property type="component" value="Chromosome 8"/>
</dbReference>
<protein>
    <submittedName>
        <fullName evidence="7">Probable oxidoreductase PXDNL</fullName>
    </submittedName>
</protein>
<evidence type="ECO:0000256" key="4">
    <source>
        <dbReference type="ARBA" id="ARBA00023319"/>
    </source>
</evidence>
<sequence>MDGKHTSSHSLDLRDDARLNLFADGTLMIRSTQESDQGECQCVARNVAGEVKMQTAMLSYSSLPAKPSFVIQPQDTEVLIGTSTTLECMASGHPQPHITWTRGDGEALDGSRHLATSGGLYLQNITLQDHGRFTCHANNDQGSVQATANIIVQGMGAEGHD</sequence>
<dbReference type="Pfam" id="PF13927">
    <property type="entry name" value="Ig_3"/>
    <property type="match status" value="1"/>
</dbReference>
<evidence type="ECO:0000256" key="2">
    <source>
        <dbReference type="ARBA" id="ARBA00022737"/>
    </source>
</evidence>
<dbReference type="InterPro" id="IPR003598">
    <property type="entry name" value="Ig_sub2"/>
</dbReference>
<dbReference type="SUPFAM" id="SSF48726">
    <property type="entry name" value="Immunoglobulin"/>
    <property type="match status" value="2"/>
</dbReference>
<gene>
    <name evidence="7" type="primary">LOC139085139</name>
</gene>
<dbReference type="InterPro" id="IPR036179">
    <property type="entry name" value="Ig-like_dom_sf"/>
</dbReference>
<dbReference type="InterPro" id="IPR007110">
    <property type="entry name" value="Ig-like_dom"/>
</dbReference>
<evidence type="ECO:0000256" key="3">
    <source>
        <dbReference type="ARBA" id="ARBA00023157"/>
    </source>
</evidence>
<dbReference type="SMART" id="SM00409">
    <property type="entry name" value="IG"/>
    <property type="match status" value="1"/>
</dbReference>
<feature type="domain" description="Ig-like" evidence="5">
    <location>
        <begin position="67"/>
        <end position="151"/>
    </location>
</feature>
<dbReference type="GeneID" id="139085139"/>
<proteinExistence type="predicted"/>
<organism evidence="6 7">
    <name type="scientific">Equus przewalskii</name>
    <name type="common">Przewalski's horse</name>
    <name type="synonym">Equus caballus przewalskii</name>
    <dbReference type="NCBI Taxonomy" id="9798"/>
    <lineage>
        <taxon>Eukaryota</taxon>
        <taxon>Metazoa</taxon>
        <taxon>Chordata</taxon>
        <taxon>Craniata</taxon>
        <taxon>Vertebrata</taxon>
        <taxon>Euteleostomi</taxon>
        <taxon>Mammalia</taxon>
        <taxon>Eutheria</taxon>
        <taxon>Laurasiatheria</taxon>
        <taxon>Perissodactyla</taxon>
        <taxon>Equidae</taxon>
        <taxon>Equus</taxon>
    </lineage>
</organism>
<dbReference type="PANTHER" id="PTHR12231">
    <property type="entry name" value="CTX-RELATED TYPE I TRANSMEMBRANE PROTEIN"/>
    <property type="match status" value="1"/>
</dbReference>
<dbReference type="PANTHER" id="PTHR12231:SF253">
    <property type="entry name" value="DPR-INTERACTING PROTEIN ETA, ISOFORM B-RELATED"/>
    <property type="match status" value="1"/>
</dbReference>
<keyword evidence="1" id="KW-0732">Signal</keyword>
<evidence type="ECO:0000313" key="6">
    <source>
        <dbReference type="Proteomes" id="UP001652662"/>
    </source>
</evidence>
<dbReference type="PROSITE" id="PS50835">
    <property type="entry name" value="IG_LIKE"/>
    <property type="match status" value="1"/>
</dbReference>
<dbReference type="SMART" id="SM00408">
    <property type="entry name" value="IGc2"/>
    <property type="match status" value="1"/>
</dbReference>
<evidence type="ECO:0000313" key="7">
    <source>
        <dbReference type="RefSeq" id="XP_070487037.1"/>
    </source>
</evidence>
<dbReference type="InterPro" id="IPR013783">
    <property type="entry name" value="Ig-like_fold"/>
</dbReference>
<evidence type="ECO:0000256" key="1">
    <source>
        <dbReference type="ARBA" id="ARBA00022729"/>
    </source>
</evidence>
<evidence type="ECO:0000259" key="5">
    <source>
        <dbReference type="PROSITE" id="PS50835"/>
    </source>
</evidence>
<keyword evidence="6" id="KW-1185">Reference proteome</keyword>
<name>A0ABM4QC71_EQUPR</name>
<dbReference type="InterPro" id="IPR003599">
    <property type="entry name" value="Ig_sub"/>
</dbReference>
<keyword evidence="3" id="KW-1015">Disulfide bond</keyword>